<feature type="domain" description="AraC effector-binding" evidence="1">
    <location>
        <begin position="5"/>
        <end position="157"/>
    </location>
</feature>
<dbReference type="InterPro" id="IPR010499">
    <property type="entry name" value="AraC_E-bd"/>
</dbReference>
<organism evidence="2 3">
    <name type="scientific">Streptosporangium carneum</name>
    <dbReference type="NCBI Taxonomy" id="47481"/>
    <lineage>
        <taxon>Bacteria</taxon>
        <taxon>Bacillati</taxon>
        <taxon>Actinomycetota</taxon>
        <taxon>Actinomycetes</taxon>
        <taxon>Streptosporangiales</taxon>
        <taxon>Streptosporangiaceae</taxon>
        <taxon>Streptosporangium</taxon>
    </lineage>
</organism>
<proteinExistence type="predicted"/>
<dbReference type="Proteomes" id="UP001143474">
    <property type="component" value="Unassembled WGS sequence"/>
</dbReference>
<gene>
    <name evidence="2" type="ORF">GCM10017600_55320</name>
</gene>
<evidence type="ECO:0000259" key="1">
    <source>
        <dbReference type="SMART" id="SM00871"/>
    </source>
</evidence>
<evidence type="ECO:0000313" key="2">
    <source>
        <dbReference type="EMBL" id="GLK12124.1"/>
    </source>
</evidence>
<dbReference type="Pfam" id="PF14526">
    <property type="entry name" value="Cass2"/>
    <property type="match status" value="1"/>
</dbReference>
<dbReference type="PANTHER" id="PTHR36444:SF2">
    <property type="entry name" value="TRANSCRIPTIONAL REGULATOR PROTEIN YOBU-RELATED"/>
    <property type="match status" value="1"/>
</dbReference>
<sequence length="161" mass="17214">MARGGAVIVVDRSEMLVVGHAVRTSNADEMEQGRGRLGALWARAGAPGAFAHVPGRVDENLYAVLTDYESDHHGSYTQIVGVAVRSAAALPEGMVAVRVPAVPALKVEARGPMPGALLEAWQRLWKHTESGGTPPRAFTTDLEIHHPEGVDLYVAVFPSMR</sequence>
<dbReference type="EMBL" id="BSEV01000014">
    <property type="protein sequence ID" value="GLK12124.1"/>
    <property type="molecule type" value="Genomic_DNA"/>
</dbReference>
<dbReference type="InterPro" id="IPR029441">
    <property type="entry name" value="Cass2"/>
</dbReference>
<dbReference type="SUPFAM" id="SSF55136">
    <property type="entry name" value="Probable bacterial effector-binding domain"/>
    <property type="match status" value="1"/>
</dbReference>
<reference evidence="2" key="2">
    <citation type="submission" date="2023-01" db="EMBL/GenBank/DDBJ databases">
        <authorList>
            <person name="Sun Q."/>
            <person name="Evtushenko L."/>
        </authorList>
    </citation>
    <scope>NUCLEOTIDE SEQUENCE</scope>
    <source>
        <strain evidence="2">VKM Ac-2007</strain>
    </source>
</reference>
<dbReference type="SMART" id="SM00871">
    <property type="entry name" value="AraC_E_bind"/>
    <property type="match status" value="1"/>
</dbReference>
<name>A0A9W6I719_9ACTN</name>
<dbReference type="PANTHER" id="PTHR36444">
    <property type="entry name" value="TRANSCRIPTIONAL REGULATOR PROTEIN YOBU-RELATED"/>
    <property type="match status" value="1"/>
</dbReference>
<evidence type="ECO:0000313" key="3">
    <source>
        <dbReference type="Proteomes" id="UP001143474"/>
    </source>
</evidence>
<accession>A0A9W6I719</accession>
<protein>
    <recommendedName>
        <fullName evidence="1">AraC effector-binding domain-containing protein</fullName>
    </recommendedName>
</protein>
<dbReference type="InterPro" id="IPR011256">
    <property type="entry name" value="Reg_factor_effector_dom_sf"/>
</dbReference>
<reference evidence="2" key="1">
    <citation type="journal article" date="2014" name="Int. J. Syst. Evol. Microbiol.">
        <title>Complete genome sequence of Corynebacterium casei LMG S-19264T (=DSM 44701T), isolated from a smear-ripened cheese.</title>
        <authorList>
            <consortium name="US DOE Joint Genome Institute (JGI-PGF)"/>
            <person name="Walter F."/>
            <person name="Albersmeier A."/>
            <person name="Kalinowski J."/>
            <person name="Ruckert C."/>
        </authorList>
    </citation>
    <scope>NUCLEOTIDE SEQUENCE</scope>
    <source>
        <strain evidence="2">VKM Ac-2007</strain>
    </source>
</reference>
<keyword evidence="3" id="KW-1185">Reference proteome</keyword>
<dbReference type="Gene3D" id="3.20.80.10">
    <property type="entry name" value="Regulatory factor, effector binding domain"/>
    <property type="match status" value="1"/>
</dbReference>
<dbReference type="AlphaFoldDB" id="A0A9W6I719"/>
<comment type="caution">
    <text evidence="2">The sequence shown here is derived from an EMBL/GenBank/DDBJ whole genome shotgun (WGS) entry which is preliminary data.</text>
</comment>
<dbReference type="InterPro" id="IPR053182">
    <property type="entry name" value="YobU-like_regulator"/>
</dbReference>